<dbReference type="InterPro" id="IPR036689">
    <property type="entry name" value="ESAT-6-like_sf"/>
</dbReference>
<dbReference type="Gene3D" id="1.10.287.1060">
    <property type="entry name" value="ESAT-6-like"/>
    <property type="match status" value="1"/>
</dbReference>
<dbReference type="Proteomes" id="UP001595767">
    <property type="component" value="Unassembled WGS sequence"/>
</dbReference>
<keyword evidence="2" id="KW-1185">Reference proteome</keyword>
<dbReference type="EMBL" id="JBHSBA010000012">
    <property type="protein sequence ID" value="MFC4127242.1"/>
    <property type="molecule type" value="Genomic_DNA"/>
</dbReference>
<comment type="caution">
    <text evidence="1">The sequence shown here is derived from an EMBL/GenBank/DDBJ whole genome shotgun (WGS) entry which is preliminary data.</text>
</comment>
<dbReference type="Pfam" id="PF06013">
    <property type="entry name" value="WXG100"/>
    <property type="match status" value="1"/>
</dbReference>
<evidence type="ECO:0000313" key="1">
    <source>
        <dbReference type="EMBL" id="MFC4127242.1"/>
    </source>
</evidence>
<protein>
    <submittedName>
        <fullName evidence="1">WXG100 family type VII secretion target</fullName>
    </submittedName>
</protein>
<gene>
    <name evidence="1" type="ORF">ACFOW8_20120</name>
</gene>
<dbReference type="SUPFAM" id="SSF140453">
    <property type="entry name" value="EsxAB dimer-like"/>
    <property type="match status" value="1"/>
</dbReference>
<proteinExistence type="predicted"/>
<sequence length="114" mass="11698">MTSQPDASSTDFALVPDEVTDAGRYLQQVAESLVSGLTSLDTDIVTLLSNWRGISADSFSAGWTETKQGADTVLDALAAMAELLGVTSAALDGQDRALAGETSALAATLNLSGF</sequence>
<reference evidence="2" key="1">
    <citation type="journal article" date="2019" name="Int. J. Syst. Evol. Microbiol.">
        <title>The Global Catalogue of Microorganisms (GCM) 10K type strain sequencing project: providing services to taxonomists for standard genome sequencing and annotation.</title>
        <authorList>
            <consortium name="The Broad Institute Genomics Platform"/>
            <consortium name="The Broad Institute Genome Sequencing Center for Infectious Disease"/>
            <person name="Wu L."/>
            <person name="Ma J."/>
        </authorList>
    </citation>
    <scope>NUCLEOTIDE SEQUENCE [LARGE SCALE GENOMIC DNA]</scope>
    <source>
        <strain evidence="2">CGMCC 4.7204</strain>
    </source>
</reference>
<accession>A0ABV8LA64</accession>
<name>A0ABV8LA64_9NOCA</name>
<dbReference type="RefSeq" id="WP_378552507.1">
    <property type="nucleotide sequence ID" value="NZ_JBHSBA010000012.1"/>
</dbReference>
<organism evidence="1 2">
    <name type="scientific">Nocardia rhizosphaerae</name>
    <dbReference type="NCBI Taxonomy" id="1691571"/>
    <lineage>
        <taxon>Bacteria</taxon>
        <taxon>Bacillati</taxon>
        <taxon>Actinomycetota</taxon>
        <taxon>Actinomycetes</taxon>
        <taxon>Mycobacteriales</taxon>
        <taxon>Nocardiaceae</taxon>
        <taxon>Nocardia</taxon>
    </lineage>
</organism>
<evidence type="ECO:0000313" key="2">
    <source>
        <dbReference type="Proteomes" id="UP001595767"/>
    </source>
</evidence>
<dbReference type="InterPro" id="IPR010310">
    <property type="entry name" value="T7SS_ESAT-6-like"/>
</dbReference>